<keyword evidence="3" id="KW-1185">Reference proteome</keyword>
<feature type="signal peptide" evidence="1">
    <location>
        <begin position="1"/>
        <end position="23"/>
    </location>
</feature>
<dbReference type="OrthoDB" id="8067572at2759"/>
<name>A0A1I8P9S7_STOCA</name>
<proteinExistence type="predicted"/>
<dbReference type="VEuPathDB" id="VectorBase:SCAU006120"/>
<sequence length="227" mass="25611">MQGLFSKTKVLMVVVHIAALASSKPMEEVPPSAICLYKHICAPQRMGDTQPTYEYQLIVWPTDLDDFADVIDEPVQNDKPVTIVKDPVVVMPTLDDDYEENGEDVGVVVDTATPIVDIQGPSDNVRIMQNYHKTYANGSAEYMLVLSNGLVNYQRIDLKKVDSELLPVQNGYYTVPLEGDPISFQTTYYHADENGYHVHKTELSTRNPTHDLKLDENQDWSMNGQYI</sequence>
<protein>
    <submittedName>
        <fullName evidence="2">Uncharacterized protein</fullName>
    </submittedName>
</protein>
<evidence type="ECO:0000313" key="3">
    <source>
        <dbReference type="Proteomes" id="UP000095300"/>
    </source>
</evidence>
<reference evidence="2" key="1">
    <citation type="submission" date="2020-05" db="UniProtKB">
        <authorList>
            <consortium name="EnsemblMetazoa"/>
        </authorList>
    </citation>
    <scope>IDENTIFICATION</scope>
    <source>
        <strain evidence="2">USDA</strain>
    </source>
</reference>
<evidence type="ECO:0000256" key="1">
    <source>
        <dbReference type="SAM" id="SignalP"/>
    </source>
</evidence>
<evidence type="ECO:0000313" key="2">
    <source>
        <dbReference type="EnsemblMetazoa" id="SCAU006120-PA"/>
    </source>
</evidence>
<gene>
    <name evidence="2" type="primary">106087972</name>
</gene>
<dbReference type="EnsemblMetazoa" id="SCAU006120-RA">
    <property type="protein sequence ID" value="SCAU006120-PA"/>
    <property type="gene ID" value="SCAU006120"/>
</dbReference>
<dbReference type="AlphaFoldDB" id="A0A1I8P9S7"/>
<feature type="chain" id="PRO_5009326296" evidence="1">
    <location>
        <begin position="24"/>
        <end position="227"/>
    </location>
</feature>
<dbReference type="Proteomes" id="UP000095300">
    <property type="component" value="Unassembled WGS sequence"/>
</dbReference>
<keyword evidence="1" id="KW-0732">Signal</keyword>
<organism evidence="2 3">
    <name type="scientific">Stomoxys calcitrans</name>
    <name type="common">Stable fly</name>
    <name type="synonym">Conops calcitrans</name>
    <dbReference type="NCBI Taxonomy" id="35570"/>
    <lineage>
        <taxon>Eukaryota</taxon>
        <taxon>Metazoa</taxon>
        <taxon>Ecdysozoa</taxon>
        <taxon>Arthropoda</taxon>
        <taxon>Hexapoda</taxon>
        <taxon>Insecta</taxon>
        <taxon>Pterygota</taxon>
        <taxon>Neoptera</taxon>
        <taxon>Endopterygota</taxon>
        <taxon>Diptera</taxon>
        <taxon>Brachycera</taxon>
        <taxon>Muscomorpha</taxon>
        <taxon>Muscoidea</taxon>
        <taxon>Muscidae</taxon>
        <taxon>Stomoxys</taxon>
    </lineage>
</organism>
<accession>A0A1I8P9S7</accession>